<sequence length="107" mass="10990">MGTTHTLRLEGELTIQTAADWQLALLTGLNELGDAPGACLALDLSPVATLDSAGVQLLLATRRSLAARGQSMQLAASNRGVDDVLDTLGLGDALWAALPVEPEGVLA</sequence>
<dbReference type="PANTHER" id="PTHR35849">
    <property type="entry name" value="BLR2341 PROTEIN"/>
    <property type="match status" value="1"/>
</dbReference>
<evidence type="ECO:0000259" key="1">
    <source>
        <dbReference type="PROSITE" id="PS50801"/>
    </source>
</evidence>
<dbReference type="RefSeq" id="WP_251972740.1">
    <property type="nucleotide sequence ID" value="NZ_AP025730.1"/>
</dbReference>
<keyword evidence="3" id="KW-1185">Reference proteome</keyword>
<dbReference type="InterPro" id="IPR036513">
    <property type="entry name" value="STAS_dom_sf"/>
</dbReference>
<organism evidence="2 3">
    <name type="scientific">Sphaerotilus microaerophilus</name>
    <dbReference type="NCBI Taxonomy" id="2914710"/>
    <lineage>
        <taxon>Bacteria</taxon>
        <taxon>Pseudomonadati</taxon>
        <taxon>Pseudomonadota</taxon>
        <taxon>Betaproteobacteria</taxon>
        <taxon>Burkholderiales</taxon>
        <taxon>Sphaerotilaceae</taxon>
        <taxon>Sphaerotilus</taxon>
    </lineage>
</organism>
<dbReference type="InterPro" id="IPR002645">
    <property type="entry name" value="STAS_dom"/>
</dbReference>
<dbReference type="EMBL" id="AP025730">
    <property type="protein sequence ID" value="BDI04633.1"/>
    <property type="molecule type" value="Genomic_DNA"/>
</dbReference>
<feature type="domain" description="STAS" evidence="1">
    <location>
        <begin position="1"/>
        <end position="107"/>
    </location>
</feature>
<gene>
    <name evidence="2" type="ORF">CATMQ487_16030</name>
</gene>
<accession>A0ABM7YK05</accession>
<evidence type="ECO:0000313" key="2">
    <source>
        <dbReference type="EMBL" id="BDI04633.1"/>
    </source>
</evidence>
<dbReference type="PROSITE" id="PS50801">
    <property type="entry name" value="STAS"/>
    <property type="match status" value="1"/>
</dbReference>
<dbReference type="SUPFAM" id="SSF52091">
    <property type="entry name" value="SpoIIaa-like"/>
    <property type="match status" value="1"/>
</dbReference>
<dbReference type="CDD" id="cd07043">
    <property type="entry name" value="STAS_anti-anti-sigma_factors"/>
    <property type="match status" value="1"/>
</dbReference>
<dbReference type="Pfam" id="PF13466">
    <property type="entry name" value="STAS_2"/>
    <property type="match status" value="1"/>
</dbReference>
<proteinExistence type="predicted"/>
<dbReference type="InterPro" id="IPR052746">
    <property type="entry name" value="MlaB_ABC_Transporter"/>
</dbReference>
<dbReference type="Proteomes" id="UP001057498">
    <property type="component" value="Chromosome"/>
</dbReference>
<name>A0ABM7YK05_9BURK</name>
<evidence type="ECO:0000313" key="3">
    <source>
        <dbReference type="Proteomes" id="UP001057498"/>
    </source>
</evidence>
<protein>
    <submittedName>
        <fullName evidence="2">Anti-anti-sigma factor</fullName>
    </submittedName>
</protein>
<dbReference type="InterPro" id="IPR058548">
    <property type="entry name" value="MlaB-like_STAS"/>
</dbReference>
<reference evidence="2" key="1">
    <citation type="submission" date="2022-04" db="EMBL/GenBank/DDBJ databases">
        <title>Whole genome sequence of Sphaerotilus sp. FB-5.</title>
        <authorList>
            <person name="Takeda M."/>
            <person name="Narihara S."/>
            <person name="Akimoto M."/>
            <person name="Akimoto R."/>
            <person name="Nishiyashiki S."/>
            <person name="Murakami T."/>
        </authorList>
    </citation>
    <scope>NUCLEOTIDE SEQUENCE</scope>
    <source>
        <strain evidence="2">FB-5</strain>
    </source>
</reference>
<dbReference type="Gene3D" id="3.30.750.24">
    <property type="entry name" value="STAS domain"/>
    <property type="match status" value="1"/>
</dbReference>
<dbReference type="PANTHER" id="PTHR35849:SF2">
    <property type="entry name" value="BLR2341 PROTEIN"/>
    <property type="match status" value="1"/>
</dbReference>